<dbReference type="GO" id="GO:0000302">
    <property type="term" value="P:response to reactive oxygen species"/>
    <property type="evidence" value="ECO:0007669"/>
    <property type="project" value="TreeGrafter"/>
</dbReference>
<dbReference type="PANTHER" id="PTHR10612">
    <property type="entry name" value="APOLIPOPROTEIN D"/>
    <property type="match status" value="1"/>
</dbReference>
<name>A7YXW2_KARVE</name>
<accession>A7YXW2</accession>
<dbReference type="PANTHER" id="PTHR10612:SF34">
    <property type="entry name" value="APOLIPOPROTEIN D"/>
    <property type="match status" value="1"/>
</dbReference>
<feature type="chain" id="PRO_5002718213" evidence="1">
    <location>
        <begin position="22"/>
        <end position="218"/>
    </location>
</feature>
<dbReference type="EMBL" id="EF134127">
    <property type="protein sequence ID" value="ABV22241.1"/>
    <property type="molecule type" value="mRNA"/>
</dbReference>
<feature type="signal peptide" evidence="1">
    <location>
        <begin position="1"/>
        <end position="21"/>
    </location>
</feature>
<evidence type="ECO:0000256" key="1">
    <source>
        <dbReference type="SAM" id="SignalP"/>
    </source>
</evidence>
<dbReference type="InterPro" id="IPR012674">
    <property type="entry name" value="Calycin"/>
</dbReference>
<dbReference type="GO" id="GO:0005737">
    <property type="term" value="C:cytoplasm"/>
    <property type="evidence" value="ECO:0007669"/>
    <property type="project" value="TreeGrafter"/>
</dbReference>
<proteinExistence type="evidence at transcript level"/>
<dbReference type="AlphaFoldDB" id="A7YXW2"/>
<organism evidence="2">
    <name type="scientific">Karlodinium veneficum</name>
    <name type="common">Dinoflagellate</name>
    <name type="synonym">Karlodinium micrum</name>
    <dbReference type="NCBI Taxonomy" id="407301"/>
    <lineage>
        <taxon>Eukaryota</taxon>
        <taxon>Sar</taxon>
        <taxon>Alveolata</taxon>
        <taxon>Dinophyceae</taxon>
        <taxon>Gymnodiniales</taxon>
        <taxon>Kareniaceae</taxon>
        <taxon>Karlodinium</taxon>
    </lineage>
</organism>
<dbReference type="Gene3D" id="2.40.128.20">
    <property type="match status" value="1"/>
</dbReference>
<reference evidence="2" key="1">
    <citation type="journal article" date="2007" name="Proc. Natl. Acad. Sci. U.S.A.">
        <title>Spliced leader RNA trans-splicing in dinoflagellates.</title>
        <authorList>
            <person name="Zhang H."/>
            <person name="Hou Y."/>
            <person name="Miranda L."/>
            <person name="Campbell D.A."/>
            <person name="Sturm N.R."/>
            <person name="Gaasterland T."/>
            <person name="Lin S."/>
        </authorList>
    </citation>
    <scope>NUCLEOTIDE SEQUENCE</scope>
    <source>
        <strain evidence="2">CCMP1975</strain>
    </source>
</reference>
<evidence type="ECO:0000313" key="2">
    <source>
        <dbReference type="EMBL" id="ABV22241.1"/>
    </source>
</evidence>
<dbReference type="GO" id="GO:0006629">
    <property type="term" value="P:lipid metabolic process"/>
    <property type="evidence" value="ECO:0007669"/>
    <property type="project" value="TreeGrafter"/>
</dbReference>
<keyword evidence="1" id="KW-0732">Signal</keyword>
<protein>
    <submittedName>
        <fullName evidence="2">Lipocalin-like protein</fullName>
    </submittedName>
</protein>
<dbReference type="SUPFAM" id="SSF50814">
    <property type="entry name" value="Lipocalins"/>
    <property type="match status" value="1"/>
</dbReference>
<sequence length="218" mass="23683">MTVLSGARMLRISAVFAVSSAIQCPPPDFKTQGELEGGFDLKWYTSSKWYIQQQMIISYLPADYLNCVTAEYSLLDSPTLLGYNIKVMNHAENKDGKPLGPLTTICAKVVNETAGKLEVSPCFLPTFLAGPYWIVAFDKEAGWALVSGGAPKNQGTNGCQTGTGTNDSGLWIFTRKPDRDDALLQKVRGIAAAKGFDVSVFRDTDESTCRSLQSPLVV</sequence>